<reference evidence="2" key="1">
    <citation type="submission" date="2021-11" db="EMBL/GenBank/DDBJ databases">
        <authorList>
            <consortium name="Genoscope - CEA"/>
            <person name="William W."/>
        </authorList>
    </citation>
    <scope>NUCLEOTIDE SEQUENCE</scope>
</reference>
<dbReference type="InterPro" id="IPR029058">
    <property type="entry name" value="AB_hydrolase_fold"/>
</dbReference>
<evidence type="ECO:0000256" key="1">
    <source>
        <dbReference type="SAM" id="SignalP"/>
    </source>
</evidence>
<dbReference type="PANTHER" id="PTHR35128:SF1">
    <property type="entry name" value="SECRETION-REGULATING GUANINE NUCLEOTIDE EXCHANGE FACTOR"/>
    <property type="match status" value="1"/>
</dbReference>
<dbReference type="PANTHER" id="PTHR35128">
    <property type="entry name" value="SECRETION-REGULATING GUANINE NUCLEOTIDE EXCHANGE FACTOR"/>
    <property type="match status" value="1"/>
</dbReference>
<dbReference type="AlphaFoldDB" id="A0A8J2X2J7"/>
<sequence length="329" mass="35214">MTRRQSRLLATTTLAATLLWLLIAPAQTSMELAGIRALVDNEIEVVYQAPASTPRGVLLILHGCSHRATDAWPKSEKCPECTGLPIETRVVAAALTRNWAVAAVTSHNRRSGCWSQRDVDRIAKATGYVRRVTNAGPATVSLGASSGGSIAVLVPNAVACVAQIMASPLELDARHPPVRFVHMARDTHRAAMIHHQVSTLRDRGVDAAELIVEPEPLSADALFRRGAGPGGAVLPSREMAERAFQALRDGGFVDAGGMLVDDPRRTNWRDAVRPVVPEAVDSLVADASPVSEILNVAWARHEFTDARLEESLDWLGAKASSAASRGELA</sequence>
<protein>
    <submittedName>
        <fullName evidence="2">Uncharacterized protein</fullName>
    </submittedName>
</protein>
<gene>
    <name evidence="2" type="ORF">PECAL_5P07450</name>
</gene>
<dbReference type="Proteomes" id="UP000789595">
    <property type="component" value="Unassembled WGS sequence"/>
</dbReference>
<proteinExistence type="predicted"/>
<evidence type="ECO:0000313" key="2">
    <source>
        <dbReference type="EMBL" id="CAH0376180.1"/>
    </source>
</evidence>
<evidence type="ECO:0000313" key="3">
    <source>
        <dbReference type="Proteomes" id="UP000789595"/>
    </source>
</evidence>
<dbReference type="OrthoDB" id="10022521at2759"/>
<comment type="caution">
    <text evidence="2">The sequence shown here is derived from an EMBL/GenBank/DDBJ whole genome shotgun (WGS) entry which is preliminary data.</text>
</comment>
<keyword evidence="1" id="KW-0732">Signal</keyword>
<dbReference type="Gene3D" id="3.40.50.1820">
    <property type="entry name" value="alpha/beta hydrolase"/>
    <property type="match status" value="1"/>
</dbReference>
<dbReference type="SUPFAM" id="SSF53474">
    <property type="entry name" value="alpha/beta-Hydrolases"/>
    <property type="match status" value="1"/>
</dbReference>
<keyword evidence="3" id="KW-1185">Reference proteome</keyword>
<accession>A0A8J2X2J7</accession>
<feature type="chain" id="PRO_5035295480" evidence="1">
    <location>
        <begin position="29"/>
        <end position="329"/>
    </location>
</feature>
<name>A0A8J2X2J7_9STRA</name>
<feature type="signal peptide" evidence="1">
    <location>
        <begin position="1"/>
        <end position="28"/>
    </location>
</feature>
<dbReference type="EMBL" id="CAKKNE010000005">
    <property type="protein sequence ID" value="CAH0376180.1"/>
    <property type="molecule type" value="Genomic_DNA"/>
</dbReference>
<organism evidence="2 3">
    <name type="scientific">Pelagomonas calceolata</name>
    <dbReference type="NCBI Taxonomy" id="35677"/>
    <lineage>
        <taxon>Eukaryota</taxon>
        <taxon>Sar</taxon>
        <taxon>Stramenopiles</taxon>
        <taxon>Ochrophyta</taxon>
        <taxon>Pelagophyceae</taxon>
        <taxon>Pelagomonadales</taxon>
        <taxon>Pelagomonadaceae</taxon>
        <taxon>Pelagomonas</taxon>
    </lineage>
</organism>